<accession>A0A9W6YDQ9</accession>
<reference evidence="2" key="1">
    <citation type="submission" date="2023-04" db="EMBL/GenBank/DDBJ databases">
        <title>Phytophthora fragariaefolia NBRC 109709.</title>
        <authorList>
            <person name="Ichikawa N."/>
            <person name="Sato H."/>
            <person name="Tonouchi N."/>
        </authorList>
    </citation>
    <scope>NUCLEOTIDE SEQUENCE</scope>
    <source>
        <strain evidence="2">NBRC 109709</strain>
    </source>
</reference>
<dbReference type="Proteomes" id="UP001165121">
    <property type="component" value="Unassembled WGS sequence"/>
</dbReference>
<name>A0A9W6YDQ9_9STRA</name>
<evidence type="ECO:0000256" key="1">
    <source>
        <dbReference type="SAM" id="MobiDB-lite"/>
    </source>
</evidence>
<dbReference type="AlphaFoldDB" id="A0A9W6YDQ9"/>
<keyword evidence="3" id="KW-1185">Reference proteome</keyword>
<gene>
    <name evidence="2" type="ORF">Pfra01_002624300</name>
</gene>
<organism evidence="2 3">
    <name type="scientific">Phytophthora fragariaefolia</name>
    <dbReference type="NCBI Taxonomy" id="1490495"/>
    <lineage>
        <taxon>Eukaryota</taxon>
        <taxon>Sar</taxon>
        <taxon>Stramenopiles</taxon>
        <taxon>Oomycota</taxon>
        <taxon>Peronosporomycetes</taxon>
        <taxon>Peronosporales</taxon>
        <taxon>Peronosporaceae</taxon>
        <taxon>Phytophthora</taxon>
    </lineage>
</organism>
<evidence type="ECO:0000313" key="2">
    <source>
        <dbReference type="EMBL" id="GMF60539.1"/>
    </source>
</evidence>
<dbReference type="EMBL" id="BSXT01005478">
    <property type="protein sequence ID" value="GMF60539.1"/>
    <property type="molecule type" value="Genomic_DNA"/>
</dbReference>
<evidence type="ECO:0000313" key="3">
    <source>
        <dbReference type="Proteomes" id="UP001165121"/>
    </source>
</evidence>
<proteinExistence type="predicted"/>
<comment type="caution">
    <text evidence="2">The sequence shown here is derived from an EMBL/GenBank/DDBJ whole genome shotgun (WGS) entry which is preliminary data.</text>
</comment>
<sequence length="74" mass="7820">MEPSCVAESSILSAINPFETDGKSPVYFCVDLLANHTFPQHNDAGAHVGEVVSAAAEPSSLPSRADMQHLNVNP</sequence>
<protein>
    <submittedName>
        <fullName evidence="2">Unnamed protein product</fullName>
    </submittedName>
</protein>
<feature type="region of interest" description="Disordered" evidence="1">
    <location>
        <begin position="49"/>
        <end position="74"/>
    </location>
</feature>